<comment type="caution">
    <text evidence="1">The sequence shown here is derived from an EMBL/GenBank/DDBJ whole genome shotgun (WGS) entry which is preliminary data.</text>
</comment>
<accession>A0ACC0N833</accession>
<proteinExistence type="predicted"/>
<name>A0ACC0N833_RHOML</name>
<dbReference type="EMBL" id="CM046394">
    <property type="protein sequence ID" value="KAI8549009.1"/>
    <property type="molecule type" value="Genomic_DNA"/>
</dbReference>
<protein>
    <submittedName>
        <fullName evidence="1">Uncharacterized protein</fullName>
    </submittedName>
</protein>
<evidence type="ECO:0000313" key="1">
    <source>
        <dbReference type="EMBL" id="KAI8549009.1"/>
    </source>
</evidence>
<gene>
    <name evidence="1" type="ORF">RHMOL_Rhmol07G0317900</name>
</gene>
<sequence length="155" mass="17548">MLVLPCAVFLFDVKDYLLLAIMKFNFPGFHRFEAPLAIMDSEGFANELVTHFKSTLKSLYARGARKFLINNVGPIGCIPNNRNRVTNDCNEEKNHGAEVYNGKLELALRELANEFEATFVLANSKEIFKEFLKNPSKFGLKYSSLSISLFQTNSN</sequence>
<reference evidence="1" key="1">
    <citation type="submission" date="2022-02" db="EMBL/GenBank/DDBJ databases">
        <title>Plant Genome Project.</title>
        <authorList>
            <person name="Zhang R.-G."/>
        </authorList>
    </citation>
    <scope>NUCLEOTIDE SEQUENCE</scope>
    <source>
        <strain evidence="1">AT1</strain>
    </source>
</reference>
<keyword evidence="2" id="KW-1185">Reference proteome</keyword>
<evidence type="ECO:0000313" key="2">
    <source>
        <dbReference type="Proteomes" id="UP001062846"/>
    </source>
</evidence>
<organism evidence="1 2">
    <name type="scientific">Rhododendron molle</name>
    <name type="common">Chinese azalea</name>
    <name type="synonym">Azalea mollis</name>
    <dbReference type="NCBI Taxonomy" id="49168"/>
    <lineage>
        <taxon>Eukaryota</taxon>
        <taxon>Viridiplantae</taxon>
        <taxon>Streptophyta</taxon>
        <taxon>Embryophyta</taxon>
        <taxon>Tracheophyta</taxon>
        <taxon>Spermatophyta</taxon>
        <taxon>Magnoliopsida</taxon>
        <taxon>eudicotyledons</taxon>
        <taxon>Gunneridae</taxon>
        <taxon>Pentapetalae</taxon>
        <taxon>asterids</taxon>
        <taxon>Ericales</taxon>
        <taxon>Ericaceae</taxon>
        <taxon>Ericoideae</taxon>
        <taxon>Rhodoreae</taxon>
        <taxon>Rhododendron</taxon>
    </lineage>
</organism>
<dbReference type="Proteomes" id="UP001062846">
    <property type="component" value="Chromosome 7"/>
</dbReference>